<gene>
    <name evidence="1" type="ORF">FWILDA_LOCUS4151</name>
</gene>
<keyword evidence="2" id="KW-1185">Reference proteome</keyword>
<evidence type="ECO:0000313" key="2">
    <source>
        <dbReference type="Proteomes" id="UP001153678"/>
    </source>
</evidence>
<protein>
    <submittedName>
        <fullName evidence="1">10429_t:CDS:1</fullName>
    </submittedName>
</protein>
<organism evidence="1 2">
    <name type="scientific">Funneliformis geosporum</name>
    <dbReference type="NCBI Taxonomy" id="1117311"/>
    <lineage>
        <taxon>Eukaryota</taxon>
        <taxon>Fungi</taxon>
        <taxon>Fungi incertae sedis</taxon>
        <taxon>Mucoromycota</taxon>
        <taxon>Glomeromycotina</taxon>
        <taxon>Glomeromycetes</taxon>
        <taxon>Glomerales</taxon>
        <taxon>Glomeraceae</taxon>
        <taxon>Funneliformis</taxon>
    </lineage>
</organism>
<dbReference type="AlphaFoldDB" id="A0A9W4SIB7"/>
<reference evidence="1" key="1">
    <citation type="submission" date="2022-08" db="EMBL/GenBank/DDBJ databases">
        <authorList>
            <person name="Kallberg Y."/>
            <person name="Tangrot J."/>
            <person name="Rosling A."/>
        </authorList>
    </citation>
    <scope>NUCLEOTIDE SEQUENCE</scope>
    <source>
        <strain evidence="1">Wild A</strain>
    </source>
</reference>
<proteinExistence type="predicted"/>
<accession>A0A9W4SIB7</accession>
<name>A0A9W4SIB7_9GLOM</name>
<comment type="caution">
    <text evidence="1">The sequence shown here is derived from an EMBL/GenBank/DDBJ whole genome shotgun (WGS) entry which is preliminary data.</text>
</comment>
<evidence type="ECO:0000313" key="1">
    <source>
        <dbReference type="EMBL" id="CAI2169584.1"/>
    </source>
</evidence>
<dbReference type="Proteomes" id="UP001153678">
    <property type="component" value="Unassembled WGS sequence"/>
</dbReference>
<dbReference type="EMBL" id="CAMKVN010000599">
    <property type="protein sequence ID" value="CAI2169584.1"/>
    <property type="molecule type" value="Genomic_DNA"/>
</dbReference>
<sequence>MAKRLMSTFIKVKDALLLKLRRNKINRMWRSIKGYKKIAVGMQNLRKDDEDAIEDIKIEREEEIVEEENVNLLNPMNNKFNDIYNIFREISTELDRMIFELNNKFKINSDFEATNIKMEEKRLGFYDNHLGDIKSFDEVITKYISQKIIYIHSRSNKSESKSAASEESEMLASPSTSFGIEDIYHSNRYTCALTLTKKQLELAKGCKDLNGIGLALEFEGVPETGEMIAYGRFLPEIDRTRQEDDGFFYGSLILHVHPQFNAIFSYNP</sequence>